<evidence type="ECO:0000313" key="2">
    <source>
        <dbReference type="Proteomes" id="UP001595789"/>
    </source>
</evidence>
<organism evidence="1 2">
    <name type="scientific">Pedobacter lithocola</name>
    <dbReference type="NCBI Taxonomy" id="1908239"/>
    <lineage>
        <taxon>Bacteria</taxon>
        <taxon>Pseudomonadati</taxon>
        <taxon>Bacteroidota</taxon>
        <taxon>Sphingobacteriia</taxon>
        <taxon>Sphingobacteriales</taxon>
        <taxon>Sphingobacteriaceae</taxon>
        <taxon>Pedobacter</taxon>
    </lineage>
</organism>
<accession>A0ABV8P9K2</accession>
<dbReference type="InterPro" id="IPR029063">
    <property type="entry name" value="SAM-dependent_MTases_sf"/>
</dbReference>
<comment type="caution">
    <text evidence="1">The sequence shown here is derived from an EMBL/GenBank/DDBJ whole genome shotgun (WGS) entry which is preliminary data.</text>
</comment>
<dbReference type="Pfam" id="PF13489">
    <property type="entry name" value="Methyltransf_23"/>
    <property type="match status" value="1"/>
</dbReference>
<name>A0ABV8P9K2_9SPHI</name>
<reference evidence="2" key="1">
    <citation type="journal article" date="2019" name="Int. J. Syst. Evol. Microbiol.">
        <title>The Global Catalogue of Microorganisms (GCM) 10K type strain sequencing project: providing services to taxonomists for standard genome sequencing and annotation.</title>
        <authorList>
            <consortium name="The Broad Institute Genomics Platform"/>
            <consortium name="The Broad Institute Genome Sequencing Center for Infectious Disease"/>
            <person name="Wu L."/>
            <person name="Ma J."/>
        </authorList>
    </citation>
    <scope>NUCLEOTIDE SEQUENCE [LARGE SCALE GENOMIC DNA]</scope>
    <source>
        <strain evidence="2">CCM 8691</strain>
    </source>
</reference>
<dbReference type="RefSeq" id="WP_378984229.1">
    <property type="nucleotide sequence ID" value="NZ_JBHSBW010000009.1"/>
</dbReference>
<dbReference type="Proteomes" id="UP001595789">
    <property type="component" value="Unassembled WGS sequence"/>
</dbReference>
<dbReference type="SUPFAM" id="SSF53335">
    <property type="entry name" value="S-adenosyl-L-methionine-dependent methyltransferases"/>
    <property type="match status" value="1"/>
</dbReference>
<keyword evidence="1" id="KW-0489">Methyltransferase</keyword>
<sequence length="150" mass="17338">MLATGFEIGKERAEFGIRNLNLQIFTKSEDITGQPFNFIFSSHVIEHLPDIKMFINLCFKLLDKNGFLILLSPNGSNDFKKANPQNFHLFWGQVHPNMISADFYSTIFKHYPYFISSSPYNIRQLNSWNQTEKIISLTGGEELLCIVKKK</sequence>
<dbReference type="GO" id="GO:0008168">
    <property type="term" value="F:methyltransferase activity"/>
    <property type="evidence" value="ECO:0007669"/>
    <property type="project" value="UniProtKB-KW"/>
</dbReference>
<proteinExistence type="predicted"/>
<gene>
    <name evidence="1" type="ORF">ACFOWA_08995</name>
</gene>
<keyword evidence="2" id="KW-1185">Reference proteome</keyword>
<keyword evidence="1" id="KW-0808">Transferase</keyword>
<dbReference type="Gene3D" id="3.40.50.150">
    <property type="entry name" value="Vaccinia Virus protein VP39"/>
    <property type="match status" value="1"/>
</dbReference>
<dbReference type="GO" id="GO:0032259">
    <property type="term" value="P:methylation"/>
    <property type="evidence" value="ECO:0007669"/>
    <property type="project" value="UniProtKB-KW"/>
</dbReference>
<dbReference type="EMBL" id="JBHSBW010000009">
    <property type="protein sequence ID" value="MFC4211315.1"/>
    <property type="molecule type" value="Genomic_DNA"/>
</dbReference>
<protein>
    <submittedName>
        <fullName evidence="1">Methyltransferase domain-containing protein</fullName>
    </submittedName>
</protein>
<evidence type="ECO:0000313" key="1">
    <source>
        <dbReference type="EMBL" id="MFC4211315.1"/>
    </source>
</evidence>